<protein>
    <submittedName>
        <fullName evidence="1">Uncharacterized protein</fullName>
    </submittedName>
</protein>
<comment type="caution">
    <text evidence="1">The sequence shown here is derived from an EMBL/GenBank/DDBJ whole genome shotgun (WGS) entry which is preliminary data.</text>
</comment>
<gene>
    <name evidence="1" type="ORF">NDU88_007441</name>
</gene>
<evidence type="ECO:0000313" key="1">
    <source>
        <dbReference type="EMBL" id="KAJ1119255.1"/>
    </source>
</evidence>
<dbReference type="AlphaFoldDB" id="A0AAV7P266"/>
<sequence length="181" mass="20299">MIEAIVAIVRQRNVLEAVVLSDQINVGLVKRGALALGQGESGTTCTQTVVAGDEPPQGLIFMLLELLPGIKACKAMPVKIVDDLREWLESISFTTVGGLFTRLNYMEQRVPDSKDKVHSLEKSNQYLEKKVVRLNDKWEQIEDHARRSDLWITGIMEHSEDTVGYIKLVDKTDSVFCNSRV</sequence>
<keyword evidence="2" id="KW-1185">Reference proteome</keyword>
<reference evidence="1" key="1">
    <citation type="journal article" date="2022" name="bioRxiv">
        <title>Sequencing and chromosome-scale assembly of the giantPleurodeles waltlgenome.</title>
        <authorList>
            <person name="Brown T."/>
            <person name="Elewa A."/>
            <person name="Iarovenko S."/>
            <person name="Subramanian E."/>
            <person name="Araus A.J."/>
            <person name="Petzold A."/>
            <person name="Susuki M."/>
            <person name="Suzuki K.-i.T."/>
            <person name="Hayashi T."/>
            <person name="Toyoda A."/>
            <person name="Oliveira C."/>
            <person name="Osipova E."/>
            <person name="Leigh N.D."/>
            <person name="Simon A."/>
            <person name="Yun M.H."/>
        </authorList>
    </citation>
    <scope>NUCLEOTIDE SEQUENCE</scope>
    <source>
        <strain evidence="1">20211129_DDA</strain>
        <tissue evidence="1">Liver</tissue>
    </source>
</reference>
<proteinExistence type="predicted"/>
<organism evidence="1 2">
    <name type="scientific">Pleurodeles waltl</name>
    <name type="common">Iberian ribbed newt</name>
    <dbReference type="NCBI Taxonomy" id="8319"/>
    <lineage>
        <taxon>Eukaryota</taxon>
        <taxon>Metazoa</taxon>
        <taxon>Chordata</taxon>
        <taxon>Craniata</taxon>
        <taxon>Vertebrata</taxon>
        <taxon>Euteleostomi</taxon>
        <taxon>Amphibia</taxon>
        <taxon>Batrachia</taxon>
        <taxon>Caudata</taxon>
        <taxon>Salamandroidea</taxon>
        <taxon>Salamandridae</taxon>
        <taxon>Pleurodelinae</taxon>
        <taxon>Pleurodeles</taxon>
    </lineage>
</organism>
<name>A0AAV7P266_PLEWA</name>
<accession>A0AAV7P266</accession>
<dbReference type="Proteomes" id="UP001066276">
    <property type="component" value="Chromosome 8"/>
</dbReference>
<dbReference type="EMBL" id="JANPWB010000012">
    <property type="protein sequence ID" value="KAJ1119255.1"/>
    <property type="molecule type" value="Genomic_DNA"/>
</dbReference>
<evidence type="ECO:0000313" key="2">
    <source>
        <dbReference type="Proteomes" id="UP001066276"/>
    </source>
</evidence>